<dbReference type="InterPro" id="IPR011576">
    <property type="entry name" value="Pyridox_Oxase_N"/>
</dbReference>
<reference evidence="3 4" key="1">
    <citation type="submission" date="2024-03" db="EMBL/GenBank/DDBJ databases">
        <title>Natural products discovery in diverse microorganisms through a two-stage MS feature dereplication strategy.</title>
        <authorList>
            <person name="Zhang R."/>
        </authorList>
    </citation>
    <scope>NUCLEOTIDE SEQUENCE [LARGE SCALE GENOMIC DNA]</scope>
    <source>
        <strain evidence="3 4">18930</strain>
    </source>
</reference>
<dbReference type="RefSeq" id="WP_338886642.1">
    <property type="nucleotide sequence ID" value="NZ_CP147846.1"/>
</dbReference>
<protein>
    <submittedName>
        <fullName evidence="3">Pyridoxamine 5'-phosphate oxidase family protein</fullName>
    </submittedName>
</protein>
<dbReference type="Proteomes" id="UP001432000">
    <property type="component" value="Chromosome"/>
</dbReference>
<dbReference type="InterPro" id="IPR012349">
    <property type="entry name" value="Split_barrel_FMN-bd"/>
</dbReference>
<dbReference type="InterPro" id="IPR052019">
    <property type="entry name" value="F420H2_bilvrd_red/Heme_oxyg"/>
</dbReference>
<organism evidence="3 4">
    <name type="scientific">Rhodococcus sovatensis</name>
    <dbReference type="NCBI Taxonomy" id="1805840"/>
    <lineage>
        <taxon>Bacteria</taxon>
        <taxon>Bacillati</taxon>
        <taxon>Actinomycetota</taxon>
        <taxon>Actinomycetes</taxon>
        <taxon>Mycobacteriales</taxon>
        <taxon>Nocardiaceae</taxon>
        <taxon>Rhodococcus</taxon>
    </lineage>
</organism>
<gene>
    <name evidence="3" type="ORF">WDS16_18435</name>
</gene>
<evidence type="ECO:0000256" key="1">
    <source>
        <dbReference type="ARBA" id="ARBA00023002"/>
    </source>
</evidence>
<dbReference type="PANTHER" id="PTHR35176:SF6">
    <property type="entry name" value="HEME OXYGENASE HI_0854-RELATED"/>
    <property type="match status" value="1"/>
</dbReference>
<dbReference type="PANTHER" id="PTHR35176">
    <property type="entry name" value="HEME OXYGENASE HI_0854-RELATED"/>
    <property type="match status" value="1"/>
</dbReference>
<dbReference type="EMBL" id="CP147846">
    <property type="protein sequence ID" value="WXG67220.1"/>
    <property type="molecule type" value="Genomic_DNA"/>
</dbReference>
<evidence type="ECO:0000313" key="4">
    <source>
        <dbReference type="Proteomes" id="UP001432000"/>
    </source>
</evidence>
<dbReference type="Pfam" id="PF01243">
    <property type="entry name" value="PNPOx_N"/>
    <property type="match status" value="1"/>
</dbReference>
<dbReference type="Gene3D" id="2.30.110.10">
    <property type="entry name" value="Electron Transport, Fmn-binding Protein, Chain A"/>
    <property type="match status" value="1"/>
</dbReference>
<keyword evidence="4" id="KW-1185">Reference proteome</keyword>
<accession>A0ABZ2PG58</accession>
<proteinExistence type="predicted"/>
<dbReference type="SUPFAM" id="SSF50475">
    <property type="entry name" value="FMN-binding split barrel"/>
    <property type="match status" value="1"/>
</dbReference>
<evidence type="ECO:0000259" key="2">
    <source>
        <dbReference type="Pfam" id="PF01243"/>
    </source>
</evidence>
<name>A0ABZ2PG58_9NOCA</name>
<feature type="domain" description="Pyridoxamine 5'-phosphate oxidase N-terminal" evidence="2">
    <location>
        <begin position="16"/>
        <end position="129"/>
    </location>
</feature>
<sequence>MASWREFDIAAPDMAAAVAARFRAHKHHVLATLRSDGSPRVSGTEVEFSADGTLRLGSMLKALKAVDLQRDARFAVHSNPGHHSMDGGDAKISGRAVELVDPEVLQRIFDAAPSELSPYHVFDLDIGEVVLTSLVDDHMKIELWRPGAAVKVFTR</sequence>
<evidence type="ECO:0000313" key="3">
    <source>
        <dbReference type="EMBL" id="WXG67220.1"/>
    </source>
</evidence>
<keyword evidence="1" id="KW-0560">Oxidoreductase</keyword>